<dbReference type="InterPro" id="IPR005119">
    <property type="entry name" value="LysR_subst-bd"/>
</dbReference>
<dbReference type="Gene3D" id="1.10.10.10">
    <property type="entry name" value="Winged helix-like DNA-binding domain superfamily/Winged helix DNA-binding domain"/>
    <property type="match status" value="1"/>
</dbReference>
<evidence type="ECO:0000259" key="5">
    <source>
        <dbReference type="PROSITE" id="PS50931"/>
    </source>
</evidence>
<evidence type="ECO:0000313" key="7">
    <source>
        <dbReference type="Proteomes" id="UP001216579"/>
    </source>
</evidence>
<dbReference type="RefSeq" id="WP_276091759.1">
    <property type="nucleotide sequence ID" value="NZ_JARJBC010000001.1"/>
</dbReference>
<proteinExistence type="inferred from homology"/>
<dbReference type="SUPFAM" id="SSF53850">
    <property type="entry name" value="Periplasmic binding protein-like II"/>
    <property type="match status" value="1"/>
</dbReference>
<evidence type="ECO:0000313" key="6">
    <source>
        <dbReference type="EMBL" id="MDF3287887.1"/>
    </source>
</evidence>
<evidence type="ECO:0000256" key="4">
    <source>
        <dbReference type="ARBA" id="ARBA00023163"/>
    </source>
</evidence>
<dbReference type="Gene3D" id="3.40.190.10">
    <property type="entry name" value="Periplasmic binding protein-like II"/>
    <property type="match status" value="2"/>
</dbReference>
<feature type="domain" description="HTH lysR-type" evidence="5">
    <location>
        <begin position="3"/>
        <end position="60"/>
    </location>
</feature>
<reference evidence="6 7" key="1">
    <citation type="submission" date="2023-03" db="EMBL/GenBank/DDBJ databases">
        <title>Draft genome sequence of Streptomyces sp. RB6PN23 isolated from peat swamp forest in Thailand.</title>
        <authorList>
            <person name="Klaysubun C."/>
            <person name="Duangmal K."/>
        </authorList>
    </citation>
    <scope>NUCLEOTIDE SEQUENCE [LARGE SCALE GENOMIC DNA]</scope>
    <source>
        <strain evidence="6 7">RB6PN23</strain>
    </source>
</reference>
<dbReference type="SUPFAM" id="SSF46785">
    <property type="entry name" value="Winged helix' DNA-binding domain"/>
    <property type="match status" value="1"/>
</dbReference>
<name>A0ABT5ZDI5_9ACTN</name>
<keyword evidence="2" id="KW-0805">Transcription regulation</keyword>
<dbReference type="InterPro" id="IPR050389">
    <property type="entry name" value="LysR-type_TF"/>
</dbReference>
<dbReference type="PANTHER" id="PTHR30118">
    <property type="entry name" value="HTH-TYPE TRANSCRIPTIONAL REGULATOR LEUO-RELATED"/>
    <property type="match status" value="1"/>
</dbReference>
<dbReference type="Proteomes" id="UP001216579">
    <property type="component" value="Unassembled WGS sequence"/>
</dbReference>
<evidence type="ECO:0000256" key="3">
    <source>
        <dbReference type="ARBA" id="ARBA00023125"/>
    </source>
</evidence>
<accession>A0ABT5ZDI5</accession>
<dbReference type="PROSITE" id="PS50931">
    <property type="entry name" value="HTH_LYSR"/>
    <property type="match status" value="1"/>
</dbReference>
<dbReference type="Pfam" id="PF00126">
    <property type="entry name" value="HTH_1"/>
    <property type="match status" value="1"/>
</dbReference>
<dbReference type="EMBL" id="JARJBC010000001">
    <property type="protein sequence ID" value="MDF3287887.1"/>
    <property type="molecule type" value="Genomic_DNA"/>
</dbReference>
<evidence type="ECO:0000256" key="1">
    <source>
        <dbReference type="ARBA" id="ARBA00009437"/>
    </source>
</evidence>
<keyword evidence="4" id="KW-0804">Transcription</keyword>
<dbReference type="InterPro" id="IPR000847">
    <property type="entry name" value="LysR_HTH_N"/>
</dbReference>
<organism evidence="6 7">
    <name type="scientific">Streptomyces silvisoli</name>
    <dbReference type="NCBI Taxonomy" id="3034235"/>
    <lineage>
        <taxon>Bacteria</taxon>
        <taxon>Bacillati</taxon>
        <taxon>Actinomycetota</taxon>
        <taxon>Actinomycetes</taxon>
        <taxon>Kitasatosporales</taxon>
        <taxon>Streptomycetaceae</taxon>
        <taxon>Streptomyces</taxon>
    </lineage>
</organism>
<protein>
    <submittedName>
        <fullName evidence="6">LysR family transcriptional regulator</fullName>
    </submittedName>
</protein>
<comment type="similarity">
    <text evidence="1">Belongs to the LysR transcriptional regulatory family.</text>
</comment>
<dbReference type="InterPro" id="IPR036390">
    <property type="entry name" value="WH_DNA-bd_sf"/>
</dbReference>
<dbReference type="InterPro" id="IPR036388">
    <property type="entry name" value="WH-like_DNA-bd_sf"/>
</dbReference>
<sequence>MHPDLNLLIALDALLEERGVGAAADRLGLSQPAMSRTLSRIRRATGDQILVRAGRDMLPTPYAESVRDQVHTLVEEAQAVLRPPRALELAALDRTFTLRCHDALTDSAGPALLAAVREDAPAVRLRFLAESAADTEDLRLGRVDLELSASEPRQQDLRSEVVGSGTLVAVVRADHPAVALTPTSYASADHVTVSRRGRLRDPVDDALEALGLARRVVASAPTTAAALRMVAAGDLMSAVPMVLADAGLAAAGLRTLPLPLDLPPVPLVMSWHHRYEGDPAHAWLRARVREALAGAGVPVPAAD</sequence>
<comment type="caution">
    <text evidence="6">The sequence shown here is derived from an EMBL/GenBank/DDBJ whole genome shotgun (WGS) entry which is preliminary data.</text>
</comment>
<dbReference type="PANTHER" id="PTHR30118:SF15">
    <property type="entry name" value="TRANSCRIPTIONAL REGULATORY PROTEIN"/>
    <property type="match status" value="1"/>
</dbReference>
<keyword evidence="3" id="KW-0238">DNA-binding</keyword>
<keyword evidence="7" id="KW-1185">Reference proteome</keyword>
<gene>
    <name evidence="6" type="ORF">P3G67_01275</name>
</gene>
<dbReference type="Pfam" id="PF03466">
    <property type="entry name" value="LysR_substrate"/>
    <property type="match status" value="1"/>
</dbReference>
<evidence type="ECO:0000256" key="2">
    <source>
        <dbReference type="ARBA" id="ARBA00023015"/>
    </source>
</evidence>